<organism evidence="2">
    <name type="scientific">hydrothermal vent metagenome</name>
    <dbReference type="NCBI Taxonomy" id="652676"/>
    <lineage>
        <taxon>unclassified sequences</taxon>
        <taxon>metagenomes</taxon>
        <taxon>ecological metagenomes</taxon>
    </lineage>
</organism>
<protein>
    <submittedName>
        <fullName evidence="2">Arginine/ornithine antiporter ArcD</fullName>
    </submittedName>
</protein>
<accession>A0A1W1C613</accession>
<evidence type="ECO:0000256" key="1">
    <source>
        <dbReference type="SAM" id="Phobius"/>
    </source>
</evidence>
<dbReference type="EMBL" id="FPHD01000056">
    <property type="protein sequence ID" value="SFV61209.1"/>
    <property type="molecule type" value="Genomic_DNA"/>
</dbReference>
<keyword evidence="1" id="KW-0472">Membrane</keyword>
<feature type="transmembrane region" description="Helical" evidence="1">
    <location>
        <begin position="45"/>
        <end position="66"/>
    </location>
</feature>
<evidence type="ECO:0000313" key="2">
    <source>
        <dbReference type="EMBL" id="SFV61209.1"/>
    </source>
</evidence>
<sequence length="342" mass="39514">MRLGLYIFAALTLSVIIGAFAYTINPNNYVVEIMGINFNFPVAVWLILPMLLLLAFTIVHMLFYSLKSYFKLKKWQRDAATLDDALYWSLVNEPKEQKYAITEIASSAALLGKSSLNVLDNVEGLSPRLAKVLNIINKIKNGEFIDLKEHKMAKVFNEGNPLLIQNRLNRLESDEKFVEEVMKSSSSYSDMVRGQALEIFARKETFFKARKYAKVFDVKNFMVMLERVNHEEEMGLTSEILNDFVSTLKLACSDFVKIADVTKKQFTPDENLALFKQYQTDNPKAQNAYLYLLFEYELLDAVAAYLEEHEESEFVKFRALYELKKEHKNYKLEDLIDTDSIC</sequence>
<name>A0A1W1C613_9ZZZZ</name>
<keyword evidence="1" id="KW-0812">Transmembrane</keyword>
<gene>
    <name evidence="2" type="ORF">MNB_SV-8-516</name>
</gene>
<dbReference type="AlphaFoldDB" id="A0A1W1C613"/>
<keyword evidence="1" id="KW-1133">Transmembrane helix</keyword>
<reference evidence="2" key="1">
    <citation type="submission" date="2016-10" db="EMBL/GenBank/DDBJ databases">
        <authorList>
            <person name="de Groot N.N."/>
        </authorList>
    </citation>
    <scope>NUCLEOTIDE SEQUENCE</scope>
</reference>
<proteinExistence type="predicted"/>